<dbReference type="Proteomes" id="UP001155079">
    <property type="component" value="Unassembled WGS sequence"/>
</dbReference>
<keyword evidence="3" id="KW-1185">Reference proteome</keyword>
<accession>A0ABT0V9L4</accession>
<evidence type="ECO:0000256" key="1">
    <source>
        <dbReference type="SAM" id="Phobius"/>
    </source>
</evidence>
<comment type="caution">
    <text evidence="2">The sequence shown here is derived from an EMBL/GenBank/DDBJ whole genome shotgun (WGS) entry which is preliminary data.</text>
</comment>
<dbReference type="EMBL" id="JAMQAY010000004">
    <property type="protein sequence ID" value="MCM2401891.1"/>
    <property type="molecule type" value="Genomic_DNA"/>
</dbReference>
<sequence>MSELTKMPTFLSRYATPFITGLFLVSLVSGIALFFHIGSAAFRGMHEWLSMVLILPFFLHTWKNWRPFMMYFKRLPMAIALSVCLVAGLVFAWPAITGTASNTGGNPTVAMARIVTGGTPAQVAPLLGHTEESLVASLKEKGFDAAESGRKLSEIASASGKEPMAMMATLASLQTEQ</sequence>
<keyword evidence="1" id="KW-1133">Transmembrane helix</keyword>
<feature type="transmembrane region" description="Helical" evidence="1">
    <location>
        <begin position="77"/>
        <end position="96"/>
    </location>
</feature>
<proteinExistence type="predicted"/>
<feature type="transmembrane region" description="Helical" evidence="1">
    <location>
        <begin position="21"/>
        <end position="42"/>
    </location>
</feature>
<reference evidence="2 3" key="1">
    <citation type="submission" date="2022-06" db="EMBL/GenBank/DDBJ databases">
        <authorList>
            <person name="Sun Q."/>
        </authorList>
    </citation>
    <scope>NUCLEOTIDE SEQUENCE [LARGE SCALE GENOMIC DNA]</scope>
    <source>
        <strain evidence="2 3">S153</strain>
    </source>
</reference>
<keyword evidence="1" id="KW-0472">Membrane</keyword>
<keyword evidence="1" id="KW-0812">Transmembrane</keyword>
<organism evidence="2 3">
    <name type="scientific">Ciceribacter sichuanensis</name>
    <dbReference type="NCBI Taxonomy" id="2949647"/>
    <lineage>
        <taxon>Bacteria</taxon>
        <taxon>Pseudomonadati</taxon>
        <taxon>Pseudomonadota</taxon>
        <taxon>Alphaproteobacteria</taxon>
        <taxon>Hyphomicrobiales</taxon>
        <taxon>Rhizobiaceae</taxon>
        <taxon>Ciceribacter</taxon>
    </lineage>
</organism>
<feature type="transmembrane region" description="Helical" evidence="1">
    <location>
        <begin position="48"/>
        <end position="65"/>
    </location>
</feature>
<protein>
    <submittedName>
        <fullName evidence="2">DUF4405 domain-containing protein</fullName>
    </submittedName>
</protein>
<evidence type="ECO:0000313" key="3">
    <source>
        <dbReference type="Proteomes" id="UP001155079"/>
    </source>
</evidence>
<gene>
    <name evidence="2" type="ORF">NBH20_12040</name>
</gene>
<name>A0ABT0V9L4_9HYPH</name>
<evidence type="ECO:0000313" key="2">
    <source>
        <dbReference type="EMBL" id="MCM2401891.1"/>
    </source>
</evidence>